<sequence length="251" mass="27705">MKIAVINFSGNVGKTTVARQLLAPRLGAPEFAVESINAGAGDEGGAAERIQGRDFGTLQESLMLLDSAVVDVGASNVEDFVRLMAQFEGSHEEFDRFVVPAVSERKQQADTVNTIRTLASLGVPPWKIRVVLNKVDLGDAYILGERFSILSGFHAKNPCFQLNAQAVIFYNEVYERLRGLNLSVAEAAADTTNYRARVREETDEQVRAEAVSMISVQRLARWAHRNLDAAYAALFEEQAWATHPSRPRAKR</sequence>
<proteinExistence type="predicted"/>
<dbReference type="Gene3D" id="3.40.50.300">
    <property type="entry name" value="P-loop containing nucleotide triphosphate hydrolases"/>
    <property type="match status" value="1"/>
</dbReference>
<keyword evidence="2" id="KW-1185">Reference proteome</keyword>
<evidence type="ECO:0008006" key="3">
    <source>
        <dbReference type="Google" id="ProtNLM"/>
    </source>
</evidence>
<organism evidence="1 2">
    <name type="scientific">Cupriavidus respiraculi</name>
    <dbReference type="NCBI Taxonomy" id="195930"/>
    <lineage>
        <taxon>Bacteria</taxon>
        <taxon>Pseudomonadati</taxon>
        <taxon>Pseudomonadota</taxon>
        <taxon>Betaproteobacteria</taxon>
        <taxon>Burkholderiales</taxon>
        <taxon>Burkholderiaceae</taxon>
        <taxon>Cupriavidus</taxon>
    </lineage>
</organism>
<dbReference type="RefSeq" id="WP_222208834.1">
    <property type="nucleotide sequence ID" value="NZ_CAJZAH010000010.1"/>
</dbReference>
<reference evidence="1 2" key="1">
    <citation type="submission" date="2021-08" db="EMBL/GenBank/DDBJ databases">
        <authorList>
            <person name="Peeters C."/>
        </authorList>
    </citation>
    <scope>NUCLEOTIDE SEQUENCE [LARGE SCALE GENOMIC DNA]</scope>
    <source>
        <strain evidence="1 2">LMG 21510</strain>
    </source>
</reference>
<evidence type="ECO:0000313" key="2">
    <source>
        <dbReference type="Proteomes" id="UP000721236"/>
    </source>
</evidence>
<name>A0ABM8XV00_9BURK</name>
<dbReference type="Proteomes" id="UP000721236">
    <property type="component" value="Unassembled WGS sequence"/>
</dbReference>
<dbReference type="InterPro" id="IPR027417">
    <property type="entry name" value="P-loop_NTPase"/>
</dbReference>
<comment type="caution">
    <text evidence="1">The sequence shown here is derived from an EMBL/GenBank/DDBJ whole genome shotgun (WGS) entry which is preliminary data.</text>
</comment>
<evidence type="ECO:0000313" key="1">
    <source>
        <dbReference type="EMBL" id="CAG9184031.1"/>
    </source>
</evidence>
<protein>
    <recommendedName>
        <fullName evidence="3">Plasmid stabilization protein</fullName>
    </recommendedName>
</protein>
<dbReference type="NCBIfam" id="NF041292">
    <property type="entry name" value="StbB"/>
    <property type="match status" value="1"/>
</dbReference>
<dbReference type="EMBL" id="CAJZAH010000010">
    <property type="protein sequence ID" value="CAG9184031.1"/>
    <property type="molecule type" value="Genomic_DNA"/>
</dbReference>
<accession>A0ABM8XV00</accession>
<gene>
    <name evidence="1" type="ORF">LMG21510_05006</name>
</gene>
<dbReference type="SUPFAM" id="SSF52540">
    <property type="entry name" value="P-loop containing nucleoside triphosphate hydrolases"/>
    <property type="match status" value="1"/>
</dbReference>
<dbReference type="InterPro" id="IPR047985">
    <property type="entry name" value="StbB-like"/>
</dbReference>